<dbReference type="SMART" id="SM00342">
    <property type="entry name" value="HTH_ARAC"/>
    <property type="match status" value="1"/>
</dbReference>
<dbReference type="SUPFAM" id="SSF46689">
    <property type="entry name" value="Homeodomain-like"/>
    <property type="match status" value="1"/>
</dbReference>
<dbReference type="InterPro" id="IPR009057">
    <property type="entry name" value="Homeodomain-like_sf"/>
</dbReference>
<dbReference type="AlphaFoldDB" id="A0A5S5CH30"/>
<dbReference type="PANTHER" id="PTHR43280">
    <property type="entry name" value="ARAC-FAMILY TRANSCRIPTIONAL REGULATOR"/>
    <property type="match status" value="1"/>
</dbReference>
<dbReference type="RefSeq" id="WP_246183134.1">
    <property type="nucleotide sequence ID" value="NZ_VNHS01000001.1"/>
</dbReference>
<feature type="transmembrane region" description="Helical" evidence="4">
    <location>
        <begin position="296"/>
        <end position="316"/>
    </location>
</feature>
<accession>A0A5S5CH30</accession>
<keyword evidence="4" id="KW-0812">Transmembrane</keyword>
<feature type="transmembrane region" description="Helical" evidence="4">
    <location>
        <begin position="12"/>
        <end position="30"/>
    </location>
</feature>
<dbReference type="PROSITE" id="PS01124">
    <property type="entry name" value="HTH_ARAC_FAMILY_2"/>
    <property type="match status" value="1"/>
</dbReference>
<evidence type="ECO:0000256" key="1">
    <source>
        <dbReference type="ARBA" id="ARBA00023015"/>
    </source>
</evidence>
<dbReference type="PROSITE" id="PS00041">
    <property type="entry name" value="HTH_ARAC_FAMILY_1"/>
    <property type="match status" value="1"/>
</dbReference>
<keyword evidence="4" id="KW-0472">Membrane</keyword>
<evidence type="ECO:0000313" key="6">
    <source>
        <dbReference type="EMBL" id="TYP79099.1"/>
    </source>
</evidence>
<evidence type="ECO:0000256" key="4">
    <source>
        <dbReference type="SAM" id="Phobius"/>
    </source>
</evidence>
<gene>
    <name evidence="6" type="ORF">BCM02_101215</name>
</gene>
<dbReference type="EMBL" id="VNHS01000001">
    <property type="protein sequence ID" value="TYP79099.1"/>
    <property type="molecule type" value="Genomic_DNA"/>
</dbReference>
<reference evidence="6 7" key="1">
    <citation type="submission" date="2019-07" db="EMBL/GenBank/DDBJ databases">
        <title>Genomic Encyclopedia of Type Strains, Phase III (KMG-III): the genomes of soil and plant-associated and newly described type strains.</title>
        <authorList>
            <person name="Whitman W."/>
        </authorList>
    </citation>
    <scope>NUCLEOTIDE SEQUENCE [LARGE SCALE GENOMIC DNA]</scope>
    <source>
        <strain evidence="6 7">BL24</strain>
    </source>
</reference>
<proteinExistence type="predicted"/>
<feature type="domain" description="HTH araC/xylS-type" evidence="5">
    <location>
        <begin position="660"/>
        <end position="759"/>
    </location>
</feature>
<dbReference type="GO" id="GO:0003700">
    <property type="term" value="F:DNA-binding transcription factor activity"/>
    <property type="evidence" value="ECO:0007669"/>
    <property type="project" value="InterPro"/>
</dbReference>
<dbReference type="Proteomes" id="UP000323257">
    <property type="component" value="Unassembled WGS sequence"/>
</dbReference>
<dbReference type="GO" id="GO:0043565">
    <property type="term" value="F:sequence-specific DNA binding"/>
    <property type="evidence" value="ECO:0007669"/>
    <property type="project" value="InterPro"/>
</dbReference>
<dbReference type="PANTHER" id="PTHR43280:SF2">
    <property type="entry name" value="HTH-TYPE TRANSCRIPTIONAL REGULATOR EXSA"/>
    <property type="match status" value="1"/>
</dbReference>
<dbReference type="InterPro" id="IPR018062">
    <property type="entry name" value="HTH_AraC-typ_CS"/>
</dbReference>
<dbReference type="InterPro" id="IPR020449">
    <property type="entry name" value="Tscrpt_reg_AraC-type_HTH"/>
</dbReference>
<keyword evidence="1" id="KW-0805">Transcription regulation</keyword>
<keyword evidence="3" id="KW-0804">Transcription</keyword>
<keyword evidence="7" id="KW-1185">Reference proteome</keyword>
<organism evidence="6 7">
    <name type="scientific">Paenibacillus methanolicus</name>
    <dbReference type="NCBI Taxonomy" id="582686"/>
    <lineage>
        <taxon>Bacteria</taxon>
        <taxon>Bacillati</taxon>
        <taxon>Bacillota</taxon>
        <taxon>Bacilli</taxon>
        <taxon>Bacillales</taxon>
        <taxon>Paenibacillaceae</taxon>
        <taxon>Paenibacillus</taxon>
    </lineage>
</organism>
<evidence type="ECO:0000256" key="3">
    <source>
        <dbReference type="ARBA" id="ARBA00023163"/>
    </source>
</evidence>
<evidence type="ECO:0000313" key="7">
    <source>
        <dbReference type="Proteomes" id="UP000323257"/>
    </source>
</evidence>
<protein>
    <submittedName>
        <fullName evidence="6">AraC-like DNA-binding protein</fullName>
    </submittedName>
</protein>
<keyword evidence="4" id="KW-1133">Transmembrane helix</keyword>
<dbReference type="InterPro" id="IPR018060">
    <property type="entry name" value="HTH_AraC"/>
</dbReference>
<evidence type="ECO:0000259" key="5">
    <source>
        <dbReference type="PROSITE" id="PS01124"/>
    </source>
</evidence>
<comment type="caution">
    <text evidence="6">The sequence shown here is derived from an EMBL/GenBank/DDBJ whole genome shotgun (WGS) entry which is preliminary data.</text>
</comment>
<sequence length="761" mass="84689">MSNQSSIFRSFLISYIIILIIPSLAGYMSYRTSIAVTQSVSIENSLTLLQKSQQMLERRMAEVEGFTRQLALNQDLYVLMNEKTDPGEGNVYGIWKIMKEVMVYGQTNDFLQNYYIYLRNANVVLTPGSAYFRPEHYYEKSHYRDMSLQEWQSSILGRTHSREILPLTPYVGGGAETAVLTFAQSLPLDSFGDEAPATVVVLIDQKTIGELLAGVKERYGGWTYVSDAEGRAISALGTDERAMTAMNGDANFRPNKQNQWYGDDLVITMRSDTTGWVYQAGIPRAALMQNANRIKYISWSVTGAALVVGLVVGWMLSRRNSAPINRLLGLMREQSGKPEPAGQNAYDFLQGNIASMLTNNRWLETELGRQQPLIRDAFLKRLLAGDFQTREELQAAADQANMGMAPDRGYVGILRIRGYAGVKTVEILNELSAARLLLKQQLLEAGMPLHMTDSGADGVVLIAEADGAEEGRAKLDSVLAELADALFHDYKMTIGGAFGDFFATETEVSRAFEQAKEALAFADYAQRKGFCWHDEMSKESTAYYYPLETELRLIGALRAGEEGEALRILEAVIAHNADNRKLSPEMAIQLVVELRGTLLKLLDHKAFADSPMFETARERILALQLQGSLAQVEAEAADLMRMLGAIVAGKKQDMHNKTVEGIKQFIASHYSDADLTLYRIAEQAERPEKSVSSLFKEVTGTNLSDYLEQVRIDRAAAMLKETAATVDDIALQVGYNSSHSFRRAFKRVLGVSPSLYRQSLE</sequence>
<dbReference type="PRINTS" id="PR00032">
    <property type="entry name" value="HTHARAC"/>
</dbReference>
<dbReference type="Gene3D" id="1.10.10.60">
    <property type="entry name" value="Homeodomain-like"/>
    <property type="match status" value="2"/>
</dbReference>
<dbReference type="Pfam" id="PF12833">
    <property type="entry name" value="HTH_18"/>
    <property type="match status" value="1"/>
</dbReference>
<evidence type="ECO:0000256" key="2">
    <source>
        <dbReference type="ARBA" id="ARBA00023125"/>
    </source>
</evidence>
<keyword evidence="2 6" id="KW-0238">DNA-binding</keyword>
<name>A0A5S5CH30_9BACL</name>